<name>A0A1M6THT7_PSETH</name>
<reference evidence="2 3" key="1">
    <citation type="submission" date="2016-11" db="EMBL/GenBank/DDBJ databases">
        <authorList>
            <person name="Jaros S."/>
            <person name="Januszkiewicz K."/>
            <person name="Wedrychowicz H."/>
        </authorList>
    </citation>
    <scope>NUCLEOTIDE SEQUENCE [LARGE SCALE GENOMIC DNA]</scope>
    <source>
        <strain evidence="2 3">DSM 43832</strain>
    </source>
</reference>
<protein>
    <submittedName>
        <fullName evidence="2">Uncharacterized protein</fullName>
    </submittedName>
</protein>
<dbReference type="EMBL" id="FRAP01000008">
    <property type="protein sequence ID" value="SHK56527.1"/>
    <property type="molecule type" value="Genomic_DNA"/>
</dbReference>
<evidence type="ECO:0000256" key="1">
    <source>
        <dbReference type="SAM" id="MobiDB-lite"/>
    </source>
</evidence>
<sequence>MRDRLNPKFSASLRDDEVTMFHATRPSVIRSRVANLRARSNGFSYVVDAVTAKPRFCVTEAIADTSSIGSMIGMPMASRSVMSVEPRYTSITPCASAMNRPSNRPRSRVRAVSIQ</sequence>
<organism evidence="2 3">
    <name type="scientific">Pseudonocardia thermophila</name>
    <dbReference type="NCBI Taxonomy" id="1848"/>
    <lineage>
        <taxon>Bacteria</taxon>
        <taxon>Bacillati</taxon>
        <taxon>Actinomycetota</taxon>
        <taxon>Actinomycetes</taxon>
        <taxon>Pseudonocardiales</taxon>
        <taxon>Pseudonocardiaceae</taxon>
        <taxon>Pseudonocardia</taxon>
    </lineage>
</organism>
<proteinExistence type="predicted"/>
<feature type="region of interest" description="Disordered" evidence="1">
    <location>
        <begin position="93"/>
        <end position="115"/>
    </location>
</feature>
<evidence type="ECO:0000313" key="2">
    <source>
        <dbReference type="EMBL" id="SHK56527.1"/>
    </source>
</evidence>
<dbReference type="Proteomes" id="UP000184363">
    <property type="component" value="Unassembled WGS sequence"/>
</dbReference>
<dbReference type="AlphaFoldDB" id="A0A1M6THT7"/>
<dbReference type="STRING" id="1848.SAMN05443637_10853"/>
<evidence type="ECO:0000313" key="3">
    <source>
        <dbReference type="Proteomes" id="UP000184363"/>
    </source>
</evidence>
<keyword evidence="3" id="KW-1185">Reference proteome</keyword>
<accession>A0A1M6THT7</accession>
<gene>
    <name evidence="2" type="ORF">SAMN05443637_10853</name>
</gene>